<reference evidence="3" key="1">
    <citation type="submission" date="2016-11" db="EMBL/GenBank/DDBJ databases">
        <authorList>
            <person name="Varghese N."/>
            <person name="Submissions S."/>
        </authorList>
    </citation>
    <scope>NUCLEOTIDE SEQUENCE [LARGE SCALE GENOMIC DNA]</scope>
    <source>
        <strain evidence="3">DSM 24579</strain>
    </source>
</reference>
<proteinExistence type="predicted"/>
<keyword evidence="2" id="KW-0238">DNA-binding</keyword>
<evidence type="ECO:0000313" key="3">
    <source>
        <dbReference type="Proteomes" id="UP000183945"/>
    </source>
</evidence>
<evidence type="ECO:0000259" key="1">
    <source>
        <dbReference type="Pfam" id="PF04326"/>
    </source>
</evidence>
<sequence length="73" mass="8391">MPETNRIEYKRELSEGLEKEVVAFLNYREGGIIYIGIDKEGKTLGVRIVDGNQFKPLKEMPKTNRITYNTATL</sequence>
<dbReference type="GO" id="GO:0003677">
    <property type="term" value="F:DNA binding"/>
    <property type="evidence" value="ECO:0007669"/>
    <property type="project" value="UniProtKB-KW"/>
</dbReference>
<name>A0A1M5K8X6_SALEC</name>
<dbReference type="InterPro" id="IPR007421">
    <property type="entry name" value="Schlafen_AlbA_2_dom"/>
</dbReference>
<accession>A0A1M5K8X6</accession>
<dbReference type="Proteomes" id="UP000183945">
    <property type="component" value="Unassembled WGS sequence"/>
</dbReference>
<dbReference type="Pfam" id="PF04326">
    <property type="entry name" value="SLFN_AlbA_2"/>
    <property type="match status" value="1"/>
</dbReference>
<dbReference type="EMBL" id="FQVT01000013">
    <property type="protein sequence ID" value="SHG48623.1"/>
    <property type="molecule type" value="Genomic_DNA"/>
</dbReference>
<dbReference type="STRING" id="1073325.SAMN05444483_11369"/>
<organism evidence="2 3">
    <name type="scientific">Salegentibacter echinorum</name>
    <dbReference type="NCBI Taxonomy" id="1073325"/>
    <lineage>
        <taxon>Bacteria</taxon>
        <taxon>Pseudomonadati</taxon>
        <taxon>Bacteroidota</taxon>
        <taxon>Flavobacteriia</taxon>
        <taxon>Flavobacteriales</taxon>
        <taxon>Flavobacteriaceae</taxon>
        <taxon>Salegentibacter</taxon>
    </lineage>
</organism>
<protein>
    <submittedName>
        <fullName evidence="2">Putative DNA-binding domain-containing protein</fullName>
    </submittedName>
</protein>
<dbReference type="Gene3D" id="3.30.950.30">
    <property type="entry name" value="Schlafen, AAA domain"/>
    <property type="match status" value="1"/>
</dbReference>
<feature type="domain" description="Schlafen AlbA-2" evidence="1">
    <location>
        <begin position="3"/>
        <end position="52"/>
    </location>
</feature>
<dbReference type="InterPro" id="IPR038461">
    <property type="entry name" value="Schlafen_AlbA_2_dom_sf"/>
</dbReference>
<keyword evidence="3" id="KW-1185">Reference proteome</keyword>
<gene>
    <name evidence="2" type="ORF">SAMN05444483_11369</name>
</gene>
<dbReference type="AlphaFoldDB" id="A0A1M5K8X6"/>
<evidence type="ECO:0000313" key="2">
    <source>
        <dbReference type="EMBL" id="SHG48623.1"/>
    </source>
</evidence>